<gene>
    <name evidence="2" type="primary">ORF153122</name>
</gene>
<sequence length="49" mass="5920">MEFAGNSLPPSFNTEKKQDDNDETYQSKIHLFYCNYYTHFIDNPYCWCT</sequence>
<dbReference type="AlphaFoldDB" id="A0A0B7AZV9"/>
<organism evidence="2">
    <name type="scientific">Arion vulgaris</name>
    <dbReference type="NCBI Taxonomy" id="1028688"/>
    <lineage>
        <taxon>Eukaryota</taxon>
        <taxon>Metazoa</taxon>
        <taxon>Spiralia</taxon>
        <taxon>Lophotrochozoa</taxon>
        <taxon>Mollusca</taxon>
        <taxon>Gastropoda</taxon>
        <taxon>Heterobranchia</taxon>
        <taxon>Euthyneura</taxon>
        <taxon>Panpulmonata</taxon>
        <taxon>Eupulmonata</taxon>
        <taxon>Stylommatophora</taxon>
        <taxon>Helicina</taxon>
        <taxon>Arionoidea</taxon>
        <taxon>Arionidae</taxon>
        <taxon>Arion</taxon>
    </lineage>
</organism>
<accession>A0A0B7AZV9</accession>
<evidence type="ECO:0000313" key="2">
    <source>
        <dbReference type="EMBL" id="CEK86313.1"/>
    </source>
</evidence>
<evidence type="ECO:0000256" key="1">
    <source>
        <dbReference type="SAM" id="MobiDB-lite"/>
    </source>
</evidence>
<feature type="region of interest" description="Disordered" evidence="1">
    <location>
        <begin position="1"/>
        <end position="20"/>
    </location>
</feature>
<protein>
    <submittedName>
        <fullName evidence="2">Uncharacterized protein</fullName>
    </submittedName>
</protein>
<reference evidence="2" key="1">
    <citation type="submission" date="2014-12" db="EMBL/GenBank/DDBJ databases">
        <title>Insight into the proteome of Arion vulgaris.</title>
        <authorList>
            <person name="Aradska J."/>
            <person name="Bulat T."/>
            <person name="Smidak R."/>
            <person name="Sarate P."/>
            <person name="Gangsoo J."/>
            <person name="Sialana F."/>
            <person name="Bilban M."/>
            <person name="Lubec G."/>
        </authorList>
    </citation>
    <scope>NUCLEOTIDE SEQUENCE</scope>
    <source>
        <tissue evidence="2">Skin</tissue>
    </source>
</reference>
<dbReference type="EMBL" id="HACG01039448">
    <property type="protein sequence ID" value="CEK86313.1"/>
    <property type="molecule type" value="Transcribed_RNA"/>
</dbReference>
<proteinExistence type="predicted"/>
<name>A0A0B7AZV9_9EUPU</name>